<proteinExistence type="predicted"/>
<accession>A0ABN7SX45</accession>
<evidence type="ECO:0000313" key="7">
    <source>
        <dbReference type="EMBL" id="CAG5106003.1"/>
    </source>
</evidence>
<evidence type="ECO:0000259" key="6">
    <source>
        <dbReference type="PROSITE" id="PS50089"/>
    </source>
</evidence>
<dbReference type="PROSITE" id="PS00518">
    <property type="entry name" value="ZF_RING_1"/>
    <property type="match status" value="1"/>
</dbReference>
<evidence type="ECO:0000256" key="5">
    <source>
        <dbReference type="SAM" id="Coils"/>
    </source>
</evidence>
<evidence type="ECO:0000256" key="3">
    <source>
        <dbReference type="ARBA" id="ARBA00022833"/>
    </source>
</evidence>
<dbReference type="EMBL" id="OU015566">
    <property type="protein sequence ID" value="CAG5106003.1"/>
    <property type="molecule type" value="Genomic_DNA"/>
</dbReference>
<dbReference type="SUPFAM" id="SSF57850">
    <property type="entry name" value="RING/U-box"/>
    <property type="match status" value="1"/>
</dbReference>
<sequence length="264" mass="30423">MPHFHKSLEKFVTSFGNFGKCDECGCARESTALIRGRRYCKSCKEKKKWVTPAKFQDSDATFKCPAGSCGATKLSFREHIVGYCCEAALARTPDDIWEAKIEHEAMSKLYLEIREDNNSSFEKIMDARRDLINARNKVETKEEELKKAKENVPLAEKRLRFANTNEVYLRKLHEKSEKRVLIITNAAFLRDDAPGPVAKKAKQEDVNEQNQCKVCFHPYNEERPEAIIIPCAHKFCFNCITSLREKNCPNCRAKFTDNNVYKTH</sequence>
<organism evidence="7 8">
    <name type="scientific">Oikopleura dioica</name>
    <name type="common">Tunicate</name>
    <dbReference type="NCBI Taxonomy" id="34765"/>
    <lineage>
        <taxon>Eukaryota</taxon>
        <taxon>Metazoa</taxon>
        <taxon>Chordata</taxon>
        <taxon>Tunicata</taxon>
        <taxon>Appendicularia</taxon>
        <taxon>Copelata</taxon>
        <taxon>Oikopleuridae</taxon>
        <taxon>Oikopleura</taxon>
    </lineage>
</organism>
<evidence type="ECO:0000256" key="1">
    <source>
        <dbReference type="ARBA" id="ARBA00022723"/>
    </source>
</evidence>
<dbReference type="InterPro" id="IPR001841">
    <property type="entry name" value="Znf_RING"/>
</dbReference>
<dbReference type="PROSITE" id="PS50089">
    <property type="entry name" value="ZF_RING_2"/>
    <property type="match status" value="1"/>
</dbReference>
<dbReference type="SMART" id="SM00184">
    <property type="entry name" value="RING"/>
    <property type="match status" value="1"/>
</dbReference>
<dbReference type="Gene3D" id="3.30.40.10">
    <property type="entry name" value="Zinc/RING finger domain, C3HC4 (zinc finger)"/>
    <property type="match status" value="1"/>
</dbReference>
<keyword evidence="3" id="KW-0862">Zinc</keyword>
<evidence type="ECO:0000313" key="8">
    <source>
        <dbReference type="Proteomes" id="UP001158576"/>
    </source>
</evidence>
<dbReference type="InterPro" id="IPR017907">
    <property type="entry name" value="Znf_RING_CS"/>
</dbReference>
<dbReference type="Proteomes" id="UP001158576">
    <property type="component" value="Chromosome 1"/>
</dbReference>
<keyword evidence="8" id="KW-1185">Reference proteome</keyword>
<dbReference type="Pfam" id="PF13920">
    <property type="entry name" value="zf-C3HC4_3"/>
    <property type="match status" value="1"/>
</dbReference>
<evidence type="ECO:0000256" key="4">
    <source>
        <dbReference type="PROSITE-ProRule" id="PRU00175"/>
    </source>
</evidence>
<dbReference type="InterPro" id="IPR013083">
    <property type="entry name" value="Znf_RING/FYVE/PHD"/>
</dbReference>
<gene>
    <name evidence="7" type="ORF">OKIOD_LOCUS11402</name>
</gene>
<keyword evidence="2 4" id="KW-0863">Zinc-finger</keyword>
<evidence type="ECO:0000256" key="2">
    <source>
        <dbReference type="ARBA" id="ARBA00022771"/>
    </source>
</evidence>
<feature type="domain" description="RING-type" evidence="6">
    <location>
        <begin position="212"/>
        <end position="252"/>
    </location>
</feature>
<feature type="coiled-coil region" evidence="5">
    <location>
        <begin position="124"/>
        <end position="165"/>
    </location>
</feature>
<name>A0ABN7SX45_OIKDI</name>
<protein>
    <submittedName>
        <fullName evidence="7">Oidioi.mRNA.OKI2018_I69.chr1.g2637.t1.cds</fullName>
    </submittedName>
</protein>
<keyword evidence="5" id="KW-0175">Coiled coil</keyword>
<reference evidence="7 8" key="1">
    <citation type="submission" date="2021-04" db="EMBL/GenBank/DDBJ databases">
        <authorList>
            <person name="Bliznina A."/>
        </authorList>
    </citation>
    <scope>NUCLEOTIDE SEQUENCE [LARGE SCALE GENOMIC DNA]</scope>
</reference>
<keyword evidence="1" id="KW-0479">Metal-binding</keyword>